<name>A0A382N8F5_9ZZZZ</name>
<evidence type="ECO:0000259" key="1">
    <source>
        <dbReference type="PROSITE" id="PS50987"/>
    </source>
</evidence>
<organism evidence="2">
    <name type="scientific">marine metagenome</name>
    <dbReference type="NCBI Taxonomy" id="408172"/>
    <lineage>
        <taxon>unclassified sequences</taxon>
        <taxon>metagenomes</taxon>
        <taxon>ecological metagenomes</taxon>
    </lineage>
</organism>
<reference evidence="2" key="1">
    <citation type="submission" date="2018-05" db="EMBL/GenBank/DDBJ databases">
        <authorList>
            <person name="Lanie J.A."/>
            <person name="Ng W.-L."/>
            <person name="Kazmierczak K.M."/>
            <person name="Andrzejewski T.M."/>
            <person name="Davidsen T.M."/>
            <person name="Wayne K.J."/>
            <person name="Tettelin H."/>
            <person name="Glass J.I."/>
            <person name="Rusch D."/>
            <person name="Podicherti R."/>
            <person name="Tsui H.-C.T."/>
            <person name="Winkler M.E."/>
        </authorList>
    </citation>
    <scope>NUCLEOTIDE SEQUENCE</scope>
</reference>
<dbReference type="SUPFAM" id="SSF46785">
    <property type="entry name" value="Winged helix' DNA-binding domain"/>
    <property type="match status" value="1"/>
</dbReference>
<dbReference type="InterPro" id="IPR036390">
    <property type="entry name" value="WH_DNA-bd_sf"/>
</dbReference>
<gene>
    <name evidence="2" type="ORF">METZ01_LOCUS309479</name>
</gene>
<dbReference type="Gene3D" id="1.10.10.10">
    <property type="entry name" value="Winged helix-like DNA-binding domain superfamily/Winged helix DNA-binding domain"/>
    <property type="match status" value="1"/>
</dbReference>
<evidence type="ECO:0000313" key="2">
    <source>
        <dbReference type="EMBL" id="SVC56625.1"/>
    </source>
</evidence>
<dbReference type="EMBL" id="UINC01098249">
    <property type="protein sequence ID" value="SVC56625.1"/>
    <property type="molecule type" value="Genomic_DNA"/>
</dbReference>
<accession>A0A382N8F5</accession>
<protein>
    <recommendedName>
        <fullName evidence="1">HTH arsR-type domain-containing protein</fullName>
    </recommendedName>
</protein>
<dbReference type="InterPro" id="IPR001845">
    <property type="entry name" value="HTH_ArsR_DNA-bd_dom"/>
</dbReference>
<dbReference type="InterPro" id="IPR036388">
    <property type="entry name" value="WH-like_DNA-bd_sf"/>
</dbReference>
<proteinExistence type="predicted"/>
<feature type="domain" description="HTH arsR-type" evidence="1">
    <location>
        <begin position="25"/>
        <end position="119"/>
    </location>
</feature>
<sequence length="129" mass="15011">MLKILFIIHDYFGKDYYSIILINSMVDDDSYDDAKVFDLLFEPNNAEVLTRLKDGPKTSSYLSKIFENSEEKLDEKLSYLIEKGFISKIEKDGEVYYSANFEKLSKIMESKDNFKNIDNGLAELDSYLN</sequence>
<dbReference type="PROSITE" id="PS50987">
    <property type="entry name" value="HTH_ARSR_2"/>
    <property type="match status" value="1"/>
</dbReference>
<dbReference type="AlphaFoldDB" id="A0A382N8F5"/>
<dbReference type="GO" id="GO:0003700">
    <property type="term" value="F:DNA-binding transcription factor activity"/>
    <property type="evidence" value="ECO:0007669"/>
    <property type="project" value="InterPro"/>
</dbReference>